<dbReference type="RefSeq" id="WP_096451206.1">
    <property type="nucleotide sequence ID" value="NZ_JBHSOG010000016.1"/>
</dbReference>
<comment type="caution">
    <text evidence="1">The sequence shown here is derived from an EMBL/GenBank/DDBJ whole genome shotgun (WGS) entry which is preliminary data.</text>
</comment>
<evidence type="ECO:0000313" key="1">
    <source>
        <dbReference type="EMBL" id="MFC5768836.1"/>
    </source>
</evidence>
<dbReference type="InterPro" id="IPR037219">
    <property type="entry name" value="Peptidase_M41-like"/>
</dbReference>
<reference evidence="2" key="1">
    <citation type="journal article" date="2019" name="Int. J. Syst. Evol. Microbiol.">
        <title>The Global Catalogue of Microorganisms (GCM) 10K type strain sequencing project: providing services to taxonomists for standard genome sequencing and annotation.</title>
        <authorList>
            <consortium name="The Broad Institute Genomics Platform"/>
            <consortium name="The Broad Institute Genome Sequencing Center for Infectious Disease"/>
            <person name="Wu L."/>
            <person name="Ma J."/>
        </authorList>
    </citation>
    <scope>NUCLEOTIDE SEQUENCE [LARGE SCALE GENOMIC DNA]</scope>
    <source>
        <strain evidence="2">SHR3</strain>
    </source>
</reference>
<sequence>MRRLTAGLRRETCFHEAGHAVAFALGGIPVLKLAVAPEGADGWRTDIRTGRCCTDLWGLCEKADLVFPRPFLRWLGSEGALHPDGRGFEAVLDTPVGQAQLEGFSAAHRREIRAHAAGLLGGPVAERIHSGEKGDLHGRTDLGDVARAAALCRLLTERDAFAGALAQAEEALRRPGVWDHVARLAAVLEREGEIRDGLRTLLPAAIPHWPAAGAARRSMPPPQV</sequence>
<dbReference type="Gene3D" id="1.20.58.760">
    <property type="entry name" value="Peptidase M41"/>
    <property type="match status" value="1"/>
</dbReference>
<gene>
    <name evidence="1" type="ORF">ACFPTN_05580</name>
</gene>
<organism evidence="1 2">
    <name type="scientific">Thauera sinica</name>
    <dbReference type="NCBI Taxonomy" id="2665146"/>
    <lineage>
        <taxon>Bacteria</taxon>
        <taxon>Pseudomonadati</taxon>
        <taxon>Pseudomonadota</taxon>
        <taxon>Betaproteobacteria</taxon>
        <taxon>Rhodocyclales</taxon>
        <taxon>Zoogloeaceae</taxon>
        <taxon>Thauera</taxon>
    </lineage>
</organism>
<proteinExistence type="predicted"/>
<protein>
    <recommendedName>
        <fullName evidence="3">Peptidase M41 domain-containing protein</fullName>
    </recommendedName>
</protein>
<dbReference type="EMBL" id="JBHSOG010000016">
    <property type="protein sequence ID" value="MFC5768836.1"/>
    <property type="molecule type" value="Genomic_DNA"/>
</dbReference>
<evidence type="ECO:0000313" key="2">
    <source>
        <dbReference type="Proteomes" id="UP001595974"/>
    </source>
</evidence>
<dbReference type="Proteomes" id="UP001595974">
    <property type="component" value="Unassembled WGS sequence"/>
</dbReference>
<keyword evidence="2" id="KW-1185">Reference proteome</keyword>
<name>A0ABW1AP73_9RHOO</name>
<accession>A0ABW1AP73</accession>
<evidence type="ECO:0008006" key="3">
    <source>
        <dbReference type="Google" id="ProtNLM"/>
    </source>
</evidence>